<dbReference type="Pfam" id="PF04290">
    <property type="entry name" value="DctQ"/>
    <property type="match status" value="1"/>
</dbReference>
<keyword evidence="5 9" id="KW-0812">Transmembrane</keyword>
<evidence type="ECO:0000256" key="2">
    <source>
        <dbReference type="ARBA" id="ARBA00022448"/>
    </source>
</evidence>
<evidence type="ECO:0000256" key="7">
    <source>
        <dbReference type="ARBA" id="ARBA00023136"/>
    </source>
</evidence>
<comment type="subcellular location">
    <subcellularLocation>
        <location evidence="1 9">Cell inner membrane</location>
        <topology evidence="1 9">Multi-pass membrane protein</topology>
    </subcellularLocation>
</comment>
<accession>A0A239D6B0</accession>
<keyword evidence="7 9" id="KW-0472">Membrane</keyword>
<evidence type="ECO:0000256" key="8">
    <source>
        <dbReference type="ARBA" id="ARBA00038436"/>
    </source>
</evidence>
<evidence type="ECO:0000256" key="4">
    <source>
        <dbReference type="ARBA" id="ARBA00022519"/>
    </source>
</evidence>
<keyword evidence="12" id="KW-1185">Reference proteome</keyword>
<evidence type="ECO:0000256" key="6">
    <source>
        <dbReference type="ARBA" id="ARBA00022989"/>
    </source>
</evidence>
<evidence type="ECO:0000313" key="11">
    <source>
        <dbReference type="EMBL" id="SNS27401.1"/>
    </source>
</evidence>
<comment type="function">
    <text evidence="9">Part of the tripartite ATP-independent periplasmic (TRAP) transport system.</text>
</comment>
<sequence>MSDSLSFVHRVEEWLDLLSKLCLILCAVALFTLVSTFGWLVWGRYVMNVTPTWVEQLGLLLVAYIAFIGAAVGIHEQFHLGVTLFRDAFGPRVAGILRFVIDVILASFGAVMFYGGIVLFNFGWDTLLPMLNIPESFRTLAMVTSGGLIFLFAGCRAVFRVVYWRNGETYPDPVHHEEN</sequence>
<feature type="transmembrane region" description="Helical" evidence="9">
    <location>
        <begin position="140"/>
        <end position="159"/>
    </location>
</feature>
<dbReference type="PANTHER" id="PTHR35011">
    <property type="entry name" value="2,3-DIKETO-L-GULONATE TRAP TRANSPORTER SMALL PERMEASE PROTEIN YIAM"/>
    <property type="match status" value="1"/>
</dbReference>
<evidence type="ECO:0000256" key="5">
    <source>
        <dbReference type="ARBA" id="ARBA00022692"/>
    </source>
</evidence>
<dbReference type="Proteomes" id="UP000198426">
    <property type="component" value="Unassembled WGS sequence"/>
</dbReference>
<evidence type="ECO:0000313" key="12">
    <source>
        <dbReference type="Proteomes" id="UP000198426"/>
    </source>
</evidence>
<evidence type="ECO:0000259" key="10">
    <source>
        <dbReference type="Pfam" id="PF04290"/>
    </source>
</evidence>
<protein>
    <recommendedName>
        <fullName evidence="9">TRAP transporter small permease protein</fullName>
    </recommendedName>
</protein>
<gene>
    <name evidence="11" type="ORF">SAMN05421757_101650</name>
</gene>
<feature type="transmembrane region" description="Helical" evidence="9">
    <location>
        <begin position="21"/>
        <end position="42"/>
    </location>
</feature>
<comment type="subunit">
    <text evidence="9">The complex comprises the extracytoplasmic solute receptor protein and the two transmembrane proteins.</text>
</comment>
<keyword evidence="4 9" id="KW-0997">Cell inner membrane</keyword>
<feature type="transmembrane region" description="Helical" evidence="9">
    <location>
        <begin position="57"/>
        <end position="75"/>
    </location>
</feature>
<dbReference type="GO" id="GO:0022857">
    <property type="term" value="F:transmembrane transporter activity"/>
    <property type="evidence" value="ECO:0007669"/>
    <property type="project" value="UniProtKB-UniRule"/>
</dbReference>
<feature type="domain" description="Tripartite ATP-independent periplasmic transporters DctQ component" evidence="10">
    <location>
        <begin position="39"/>
        <end position="158"/>
    </location>
</feature>
<dbReference type="PANTHER" id="PTHR35011:SF11">
    <property type="entry name" value="TRAP TRANSPORTER SMALL PERMEASE PROTEIN"/>
    <property type="match status" value="1"/>
</dbReference>
<evidence type="ECO:0000256" key="3">
    <source>
        <dbReference type="ARBA" id="ARBA00022475"/>
    </source>
</evidence>
<evidence type="ECO:0000256" key="9">
    <source>
        <dbReference type="RuleBase" id="RU369079"/>
    </source>
</evidence>
<dbReference type="RefSeq" id="WP_089231206.1">
    <property type="nucleotide sequence ID" value="NZ_FZOY01000001.1"/>
</dbReference>
<dbReference type="GO" id="GO:0005886">
    <property type="term" value="C:plasma membrane"/>
    <property type="evidence" value="ECO:0007669"/>
    <property type="project" value="UniProtKB-SubCell"/>
</dbReference>
<dbReference type="InterPro" id="IPR007387">
    <property type="entry name" value="TRAP_DctQ"/>
</dbReference>
<dbReference type="OrthoDB" id="4964541at2"/>
<keyword evidence="3" id="KW-1003">Cell membrane</keyword>
<reference evidence="11 12" key="1">
    <citation type="submission" date="2017-06" db="EMBL/GenBank/DDBJ databases">
        <authorList>
            <person name="Kim H.J."/>
            <person name="Triplett B.A."/>
        </authorList>
    </citation>
    <scope>NUCLEOTIDE SEQUENCE [LARGE SCALE GENOMIC DNA]</scope>
    <source>
        <strain evidence="11 12">DSM 29339</strain>
    </source>
</reference>
<dbReference type="AlphaFoldDB" id="A0A239D6B0"/>
<dbReference type="EMBL" id="FZOY01000001">
    <property type="protein sequence ID" value="SNS27401.1"/>
    <property type="molecule type" value="Genomic_DNA"/>
</dbReference>
<evidence type="ECO:0000256" key="1">
    <source>
        <dbReference type="ARBA" id="ARBA00004429"/>
    </source>
</evidence>
<proteinExistence type="inferred from homology"/>
<keyword evidence="6 9" id="KW-1133">Transmembrane helix</keyword>
<dbReference type="InterPro" id="IPR055348">
    <property type="entry name" value="DctQ"/>
</dbReference>
<organism evidence="11 12">
    <name type="scientific">Tropicimonas sediminicola</name>
    <dbReference type="NCBI Taxonomy" id="1031541"/>
    <lineage>
        <taxon>Bacteria</taxon>
        <taxon>Pseudomonadati</taxon>
        <taxon>Pseudomonadota</taxon>
        <taxon>Alphaproteobacteria</taxon>
        <taxon>Rhodobacterales</taxon>
        <taxon>Roseobacteraceae</taxon>
        <taxon>Tropicimonas</taxon>
    </lineage>
</organism>
<dbReference type="GO" id="GO:0015740">
    <property type="term" value="P:C4-dicarboxylate transport"/>
    <property type="evidence" value="ECO:0007669"/>
    <property type="project" value="TreeGrafter"/>
</dbReference>
<feature type="transmembrane region" description="Helical" evidence="9">
    <location>
        <begin position="96"/>
        <end position="120"/>
    </location>
</feature>
<name>A0A239D6B0_9RHOB</name>
<keyword evidence="2 9" id="KW-0813">Transport</keyword>
<comment type="similarity">
    <text evidence="8 9">Belongs to the TRAP transporter small permease family.</text>
</comment>